<proteinExistence type="inferred from homology"/>
<organism evidence="9 10">
    <name type="scientific">Varibaculum cambriense</name>
    <dbReference type="NCBI Taxonomy" id="184870"/>
    <lineage>
        <taxon>Bacteria</taxon>
        <taxon>Bacillati</taxon>
        <taxon>Actinomycetota</taxon>
        <taxon>Actinomycetes</taxon>
        <taxon>Actinomycetales</taxon>
        <taxon>Actinomycetaceae</taxon>
        <taxon>Varibaculum</taxon>
    </lineage>
</organism>
<dbReference type="Gene3D" id="3.40.30.10">
    <property type="entry name" value="Glutaredoxin"/>
    <property type="match status" value="1"/>
</dbReference>
<dbReference type="GO" id="GO:0009055">
    <property type="term" value="F:electron transfer activity"/>
    <property type="evidence" value="ECO:0007669"/>
    <property type="project" value="TreeGrafter"/>
</dbReference>
<evidence type="ECO:0000256" key="5">
    <source>
        <dbReference type="ARBA" id="ARBA00022982"/>
    </source>
</evidence>
<keyword evidence="6" id="KW-1015">Disulfide bond</keyword>
<dbReference type="PANTHER" id="PTHR34386">
    <property type="entry name" value="GLUTAREDOXIN"/>
    <property type="match status" value="1"/>
</dbReference>
<comment type="function">
    <text evidence="1">Electron transport system for the ribonucleotide reductase system NrdEF.</text>
</comment>
<dbReference type="Pfam" id="PF00462">
    <property type="entry name" value="Glutaredoxin"/>
    <property type="match status" value="1"/>
</dbReference>
<dbReference type="PANTHER" id="PTHR34386:SF1">
    <property type="entry name" value="GLUTAREDOXIN-LIKE PROTEIN NRDH"/>
    <property type="match status" value="1"/>
</dbReference>
<dbReference type="RefSeq" id="WP_024059431.1">
    <property type="nucleotide sequence ID" value="NZ_JAGZVZ010000004.1"/>
</dbReference>
<evidence type="ECO:0000256" key="3">
    <source>
        <dbReference type="ARBA" id="ARBA00017945"/>
    </source>
</evidence>
<evidence type="ECO:0000313" key="10">
    <source>
        <dbReference type="Proteomes" id="UP001200537"/>
    </source>
</evidence>
<sequence length="82" mass="8784">MSVTVYSKPRCVQCDATKRALKKQGIAYAEVDMSQDLDALEHVKSLGFVQAPVVVTDTDSWSGFRPDKIKGIAVAARAAATA</sequence>
<name>A0AAJ1BA50_9ACTO</name>
<evidence type="ECO:0000256" key="7">
    <source>
        <dbReference type="ARBA" id="ARBA00023284"/>
    </source>
</evidence>
<dbReference type="PROSITE" id="PS51354">
    <property type="entry name" value="GLUTAREDOXIN_2"/>
    <property type="match status" value="1"/>
</dbReference>
<dbReference type="Proteomes" id="UP001200537">
    <property type="component" value="Unassembled WGS sequence"/>
</dbReference>
<evidence type="ECO:0000256" key="1">
    <source>
        <dbReference type="ARBA" id="ARBA00002292"/>
    </source>
</evidence>
<dbReference type="InterPro" id="IPR036249">
    <property type="entry name" value="Thioredoxin-like_sf"/>
</dbReference>
<dbReference type="EMBL" id="JAKNHJ010000002">
    <property type="protein sequence ID" value="MCG4617157.1"/>
    <property type="molecule type" value="Genomic_DNA"/>
</dbReference>
<keyword evidence="4" id="KW-0813">Transport</keyword>
<dbReference type="NCBIfam" id="TIGR02194">
    <property type="entry name" value="GlrX_NrdH"/>
    <property type="match status" value="1"/>
</dbReference>
<dbReference type="SUPFAM" id="SSF52833">
    <property type="entry name" value="Thioredoxin-like"/>
    <property type="match status" value="1"/>
</dbReference>
<comment type="similarity">
    <text evidence="2">Belongs to the glutaredoxin family.</text>
</comment>
<evidence type="ECO:0000256" key="6">
    <source>
        <dbReference type="ARBA" id="ARBA00023157"/>
    </source>
</evidence>
<dbReference type="InterPro" id="IPR011909">
    <property type="entry name" value="GlrX_NrdH"/>
</dbReference>
<evidence type="ECO:0000313" key="9">
    <source>
        <dbReference type="EMBL" id="MCG4617157.1"/>
    </source>
</evidence>
<keyword evidence="5" id="KW-0249">Electron transport</keyword>
<dbReference type="InterPro" id="IPR051548">
    <property type="entry name" value="Grx-like_ET"/>
</dbReference>
<gene>
    <name evidence="9" type="primary">nrdH</name>
    <name evidence="9" type="ORF">L0M99_01420</name>
</gene>
<protein>
    <recommendedName>
        <fullName evidence="3">Glutaredoxin-like protein NrdH</fullName>
    </recommendedName>
</protein>
<evidence type="ECO:0000256" key="2">
    <source>
        <dbReference type="ARBA" id="ARBA00007787"/>
    </source>
</evidence>
<evidence type="ECO:0000256" key="4">
    <source>
        <dbReference type="ARBA" id="ARBA00022448"/>
    </source>
</evidence>
<comment type="caution">
    <text evidence="9">The sequence shown here is derived from an EMBL/GenBank/DDBJ whole genome shotgun (WGS) entry which is preliminary data.</text>
</comment>
<dbReference type="InterPro" id="IPR002109">
    <property type="entry name" value="Glutaredoxin"/>
</dbReference>
<feature type="domain" description="Glutaredoxin" evidence="8">
    <location>
        <begin position="3"/>
        <end position="58"/>
    </location>
</feature>
<dbReference type="AlphaFoldDB" id="A0AAJ1BA50"/>
<keyword evidence="7" id="KW-0676">Redox-active center</keyword>
<dbReference type="GO" id="GO:0045454">
    <property type="term" value="P:cell redox homeostasis"/>
    <property type="evidence" value="ECO:0007669"/>
    <property type="project" value="InterPro"/>
</dbReference>
<accession>A0AAJ1BA50</accession>
<evidence type="ECO:0000259" key="8">
    <source>
        <dbReference type="Pfam" id="PF00462"/>
    </source>
</evidence>
<dbReference type="CDD" id="cd02976">
    <property type="entry name" value="NrdH"/>
    <property type="match status" value="1"/>
</dbReference>
<reference evidence="9" key="1">
    <citation type="submission" date="2022-01" db="EMBL/GenBank/DDBJ databases">
        <title>Collection of gut derived symbiotic bacterial strains cultured from healthy donors.</title>
        <authorList>
            <person name="Lin H."/>
            <person name="Kohout C."/>
            <person name="Waligurski E."/>
            <person name="Pamer E.G."/>
        </authorList>
    </citation>
    <scope>NUCLEOTIDE SEQUENCE</scope>
    <source>
        <strain evidence="9">DFI.7.46</strain>
    </source>
</reference>